<dbReference type="EMBL" id="BSTJ01000001">
    <property type="protein sequence ID" value="GLY72469.1"/>
    <property type="molecule type" value="Genomic_DNA"/>
</dbReference>
<dbReference type="InterPro" id="IPR002043">
    <property type="entry name" value="UDG_fam1"/>
</dbReference>
<feature type="active site" description="Proton acceptor" evidence="8 9">
    <location>
        <position position="69"/>
    </location>
</feature>
<comment type="subcellular location">
    <subcellularLocation>
        <location evidence="8">Cytoplasm</location>
    </subcellularLocation>
</comment>
<keyword evidence="5 8" id="KW-0227">DNA damage</keyword>
<dbReference type="InterPro" id="IPR036895">
    <property type="entry name" value="Uracil-DNA_glycosylase-like_sf"/>
</dbReference>
<dbReference type="Proteomes" id="UP001165135">
    <property type="component" value="Unassembled WGS sequence"/>
</dbReference>
<protein>
    <recommendedName>
        <fullName evidence="4 8">Uracil-DNA glycosylase</fullName>
        <shortName evidence="8">UDG</shortName>
        <ecNumber evidence="4 8">3.2.2.27</ecNumber>
    </recommendedName>
</protein>
<evidence type="ECO:0000259" key="11">
    <source>
        <dbReference type="SMART" id="SM00986"/>
    </source>
</evidence>
<dbReference type="NCBIfam" id="NF003592">
    <property type="entry name" value="PRK05254.1-5"/>
    <property type="match status" value="1"/>
</dbReference>
<proteinExistence type="inferred from homology"/>
<evidence type="ECO:0000256" key="9">
    <source>
        <dbReference type="PROSITE-ProRule" id="PRU10072"/>
    </source>
</evidence>
<evidence type="ECO:0000256" key="2">
    <source>
        <dbReference type="ARBA" id="ARBA00002631"/>
    </source>
</evidence>
<dbReference type="InterPro" id="IPR005122">
    <property type="entry name" value="Uracil-DNA_glycosylase-like"/>
</dbReference>
<evidence type="ECO:0000256" key="7">
    <source>
        <dbReference type="ARBA" id="ARBA00023204"/>
    </source>
</evidence>
<dbReference type="PANTHER" id="PTHR11264:SF0">
    <property type="entry name" value="URACIL-DNA GLYCOSYLASE"/>
    <property type="match status" value="1"/>
</dbReference>
<comment type="caution">
    <text evidence="12">The sequence shown here is derived from an EMBL/GenBank/DDBJ whole genome shotgun (WGS) entry which is preliminary data.</text>
</comment>
<evidence type="ECO:0000256" key="1">
    <source>
        <dbReference type="ARBA" id="ARBA00001400"/>
    </source>
</evidence>
<dbReference type="RefSeq" id="WP_285617544.1">
    <property type="nucleotide sequence ID" value="NZ_BSTJ01000001.1"/>
</dbReference>
<dbReference type="PANTHER" id="PTHR11264">
    <property type="entry name" value="URACIL-DNA GLYCOSYLASE"/>
    <property type="match status" value="1"/>
</dbReference>
<dbReference type="AlphaFoldDB" id="A0A9W6RAU1"/>
<dbReference type="Pfam" id="PF03167">
    <property type="entry name" value="UDG"/>
    <property type="match status" value="1"/>
</dbReference>
<dbReference type="SMART" id="SM00986">
    <property type="entry name" value="UDG"/>
    <property type="match status" value="1"/>
</dbReference>
<comment type="similarity">
    <text evidence="3 8 10">Belongs to the uracil-DNA glycosylase (UDG) superfamily. UNG family.</text>
</comment>
<dbReference type="NCBIfam" id="TIGR00628">
    <property type="entry name" value="ung"/>
    <property type="match status" value="1"/>
</dbReference>
<feature type="domain" description="Uracil-DNA glycosylase-like" evidence="11">
    <location>
        <begin position="54"/>
        <end position="213"/>
    </location>
</feature>
<evidence type="ECO:0000256" key="5">
    <source>
        <dbReference type="ARBA" id="ARBA00022763"/>
    </source>
</evidence>
<dbReference type="HAMAP" id="MF_00148">
    <property type="entry name" value="UDG"/>
    <property type="match status" value="1"/>
</dbReference>
<dbReference type="Gene3D" id="3.40.470.10">
    <property type="entry name" value="Uracil-DNA glycosylase-like domain"/>
    <property type="match status" value="1"/>
</dbReference>
<dbReference type="EC" id="3.2.2.27" evidence="4 8"/>
<dbReference type="GO" id="GO:0004844">
    <property type="term" value="F:uracil DNA N-glycosylase activity"/>
    <property type="evidence" value="ECO:0007669"/>
    <property type="project" value="UniProtKB-UniRule"/>
</dbReference>
<organism evidence="12 13">
    <name type="scientific">Actinoallomurus iriomotensis</name>
    <dbReference type="NCBI Taxonomy" id="478107"/>
    <lineage>
        <taxon>Bacteria</taxon>
        <taxon>Bacillati</taxon>
        <taxon>Actinomycetota</taxon>
        <taxon>Actinomycetes</taxon>
        <taxon>Streptosporangiales</taxon>
        <taxon>Thermomonosporaceae</taxon>
        <taxon>Actinoallomurus</taxon>
    </lineage>
</organism>
<evidence type="ECO:0000256" key="10">
    <source>
        <dbReference type="RuleBase" id="RU003780"/>
    </source>
</evidence>
<comment type="catalytic activity">
    <reaction evidence="1 8 10">
        <text>Hydrolyzes single-stranded DNA or mismatched double-stranded DNA and polynucleotides, releasing free uracil.</text>
        <dbReference type="EC" id="3.2.2.27"/>
    </reaction>
</comment>
<evidence type="ECO:0000313" key="13">
    <source>
        <dbReference type="Proteomes" id="UP001165135"/>
    </source>
</evidence>
<gene>
    <name evidence="8 12" type="primary">ung</name>
    <name evidence="12" type="ORF">Airi01_007360</name>
</gene>
<dbReference type="GO" id="GO:0097510">
    <property type="term" value="P:base-excision repair, AP site formation via deaminated base removal"/>
    <property type="evidence" value="ECO:0007669"/>
    <property type="project" value="TreeGrafter"/>
</dbReference>
<dbReference type="PROSITE" id="PS00130">
    <property type="entry name" value="U_DNA_GLYCOSYLASE"/>
    <property type="match status" value="1"/>
</dbReference>
<dbReference type="SUPFAM" id="SSF52141">
    <property type="entry name" value="Uracil-DNA glycosylase-like"/>
    <property type="match status" value="1"/>
</dbReference>
<evidence type="ECO:0000313" key="12">
    <source>
        <dbReference type="EMBL" id="GLY72469.1"/>
    </source>
</evidence>
<dbReference type="GO" id="GO:0005737">
    <property type="term" value="C:cytoplasm"/>
    <property type="evidence" value="ECO:0007669"/>
    <property type="project" value="UniProtKB-SubCell"/>
</dbReference>
<keyword evidence="6 8" id="KW-0378">Hydrolase</keyword>
<evidence type="ECO:0000256" key="6">
    <source>
        <dbReference type="ARBA" id="ARBA00022801"/>
    </source>
</evidence>
<sequence length="230" mass="25438">MPFDLLEFLPDKWRDLIEPLLDAEATRCLGDFVAAEYDGQVVYPALPDLFNAFRLCSPDDVRVLILGQDPYHGPGQAHGLSFSVREGVRVPPSLRNVFKELRDDLGVPMPAGGDLTPWAERGVLLLNAVLTVRAGKAGSHAGKGWEEFTDAVIRALDATDERIVFVLWGAYARKKRDLVTNPRHVVLEAGHPSPMNPRGFLGTRPFSAVNKALTDAGRPEIDWTLDQKIF</sequence>
<name>A0A9W6RAU1_9ACTN</name>
<evidence type="ECO:0000256" key="4">
    <source>
        <dbReference type="ARBA" id="ARBA00012030"/>
    </source>
</evidence>
<dbReference type="SMART" id="SM00987">
    <property type="entry name" value="UreE_C"/>
    <property type="match status" value="1"/>
</dbReference>
<dbReference type="NCBIfam" id="NF003588">
    <property type="entry name" value="PRK05254.1-1"/>
    <property type="match status" value="1"/>
</dbReference>
<accession>A0A9W6RAU1</accession>
<comment type="function">
    <text evidence="2 8 10">Excises uracil residues from the DNA which can arise as a result of misincorporation of dUMP residues by DNA polymerase or due to deamination of cytosine.</text>
</comment>
<keyword evidence="8" id="KW-0963">Cytoplasm</keyword>
<evidence type="ECO:0000256" key="8">
    <source>
        <dbReference type="HAMAP-Rule" id="MF_00148"/>
    </source>
</evidence>
<dbReference type="NCBIfam" id="NF003589">
    <property type="entry name" value="PRK05254.1-2"/>
    <property type="match status" value="1"/>
</dbReference>
<dbReference type="InterPro" id="IPR018085">
    <property type="entry name" value="Ura-DNA_Glyclase_AS"/>
</dbReference>
<dbReference type="CDD" id="cd10027">
    <property type="entry name" value="UDG-F1-like"/>
    <property type="match status" value="1"/>
</dbReference>
<evidence type="ECO:0000256" key="3">
    <source>
        <dbReference type="ARBA" id="ARBA00008184"/>
    </source>
</evidence>
<reference evidence="12" key="1">
    <citation type="submission" date="2023-03" db="EMBL/GenBank/DDBJ databases">
        <title>Actinoallomurus iriomotensis NBRC 103681.</title>
        <authorList>
            <person name="Ichikawa N."/>
            <person name="Sato H."/>
            <person name="Tonouchi N."/>
        </authorList>
    </citation>
    <scope>NUCLEOTIDE SEQUENCE</scope>
    <source>
        <strain evidence="12">NBRC 103681</strain>
    </source>
</reference>
<dbReference type="NCBIfam" id="NF003591">
    <property type="entry name" value="PRK05254.1-4"/>
    <property type="match status" value="1"/>
</dbReference>
<keyword evidence="7 8" id="KW-0234">DNA repair</keyword>